<dbReference type="GO" id="GO:0009252">
    <property type="term" value="P:peptidoglycan biosynthetic process"/>
    <property type="evidence" value="ECO:0007669"/>
    <property type="project" value="UniProtKB-UniPathway"/>
</dbReference>
<dbReference type="PROSITE" id="PS51257">
    <property type="entry name" value="PROKAR_LIPOPROTEIN"/>
    <property type="match status" value="1"/>
</dbReference>
<evidence type="ECO:0000259" key="6">
    <source>
        <dbReference type="PROSITE" id="PS52029"/>
    </source>
</evidence>
<dbReference type="PROSITE" id="PS52029">
    <property type="entry name" value="LD_TPASE"/>
    <property type="match status" value="1"/>
</dbReference>
<dbReference type="UniPathway" id="UPA00219"/>
<evidence type="ECO:0000256" key="1">
    <source>
        <dbReference type="ARBA" id="ARBA00004752"/>
    </source>
</evidence>
<protein>
    <submittedName>
        <fullName evidence="7">ErfK/YbiS/YcfS/YnhG family protein</fullName>
    </submittedName>
</protein>
<dbReference type="EMBL" id="FPHC01000071">
    <property type="protein sequence ID" value="SFV64676.1"/>
    <property type="molecule type" value="Genomic_DNA"/>
</dbReference>
<dbReference type="PANTHER" id="PTHR36699">
    <property type="entry name" value="LD-TRANSPEPTIDASE"/>
    <property type="match status" value="1"/>
</dbReference>
<evidence type="ECO:0000256" key="5">
    <source>
        <dbReference type="ARBA" id="ARBA00023316"/>
    </source>
</evidence>
<gene>
    <name evidence="7" type="ORF">MNB_SV-6-309</name>
</gene>
<dbReference type="PANTHER" id="PTHR36699:SF1">
    <property type="entry name" value="L,D-TRANSPEPTIDASE YAFK-RELATED"/>
    <property type="match status" value="1"/>
</dbReference>
<comment type="pathway">
    <text evidence="1">Cell wall biogenesis; peptidoglycan biosynthesis.</text>
</comment>
<evidence type="ECO:0000256" key="4">
    <source>
        <dbReference type="ARBA" id="ARBA00022984"/>
    </source>
</evidence>
<name>A0A1W1CFW4_9ZZZZ</name>
<feature type="domain" description="L,D-TPase catalytic" evidence="6">
    <location>
        <begin position="53"/>
        <end position="191"/>
    </location>
</feature>
<keyword evidence="5" id="KW-0961">Cell wall biogenesis/degradation</keyword>
<dbReference type="Gene3D" id="2.40.440.10">
    <property type="entry name" value="L,D-transpeptidase catalytic domain-like"/>
    <property type="match status" value="1"/>
</dbReference>
<dbReference type="InterPro" id="IPR038063">
    <property type="entry name" value="Transpep_catalytic_dom"/>
</dbReference>
<dbReference type="GO" id="GO:0016740">
    <property type="term" value="F:transferase activity"/>
    <property type="evidence" value="ECO:0007669"/>
    <property type="project" value="UniProtKB-KW"/>
</dbReference>
<organism evidence="7">
    <name type="scientific">hydrothermal vent metagenome</name>
    <dbReference type="NCBI Taxonomy" id="652676"/>
    <lineage>
        <taxon>unclassified sequences</taxon>
        <taxon>metagenomes</taxon>
        <taxon>ecological metagenomes</taxon>
    </lineage>
</organism>
<dbReference type="GO" id="GO:0071555">
    <property type="term" value="P:cell wall organization"/>
    <property type="evidence" value="ECO:0007669"/>
    <property type="project" value="UniProtKB-KW"/>
</dbReference>
<accession>A0A1W1CFW4</accession>
<evidence type="ECO:0000256" key="2">
    <source>
        <dbReference type="ARBA" id="ARBA00022679"/>
    </source>
</evidence>
<dbReference type="Pfam" id="PF03734">
    <property type="entry name" value="YkuD"/>
    <property type="match status" value="1"/>
</dbReference>
<dbReference type="CDD" id="cd16913">
    <property type="entry name" value="YkuD_like"/>
    <property type="match status" value="1"/>
</dbReference>
<proteinExistence type="predicted"/>
<dbReference type="GO" id="GO:0008360">
    <property type="term" value="P:regulation of cell shape"/>
    <property type="evidence" value="ECO:0007669"/>
    <property type="project" value="UniProtKB-KW"/>
</dbReference>
<keyword evidence="3" id="KW-0133">Cell shape</keyword>
<keyword evidence="2" id="KW-0808">Transferase</keyword>
<dbReference type="InterPro" id="IPR005490">
    <property type="entry name" value="LD_TPept_cat_dom"/>
</dbReference>
<evidence type="ECO:0000313" key="7">
    <source>
        <dbReference type="EMBL" id="SFV64676.1"/>
    </source>
</evidence>
<reference evidence="7" key="1">
    <citation type="submission" date="2016-10" db="EMBL/GenBank/DDBJ databases">
        <authorList>
            <person name="de Groot N.N."/>
        </authorList>
    </citation>
    <scope>NUCLEOTIDE SEQUENCE</scope>
</reference>
<dbReference type="SUPFAM" id="SSF141523">
    <property type="entry name" value="L,D-transpeptidase catalytic domain-like"/>
    <property type="match status" value="1"/>
</dbReference>
<sequence length="192" mass="21897">MSIVRFSISFLVLILLSGCFDDALVFKRGKYPLGECKKELKVGRDFSISKKIDKIVVSKSKRMMYLYRGGKKVHSFRVSLGKNPKGHKIKRGDRRTPVGSYSITRKSCNPKYYRMIYLSYPNKRDRDMAKRRGVSPGGGITIHAQPFWNADGKGDDYTLKKNWTNGCIAISNSSMDILWYTLKVGTPIEILK</sequence>
<evidence type="ECO:0000256" key="3">
    <source>
        <dbReference type="ARBA" id="ARBA00022960"/>
    </source>
</evidence>
<dbReference type="AlphaFoldDB" id="A0A1W1CFW4"/>
<keyword evidence="4" id="KW-0573">Peptidoglycan synthesis</keyword>